<keyword evidence="4 5" id="KW-0406">Ion transport</keyword>
<keyword evidence="3 5" id="KW-0375">Hydrogen ion transport</keyword>
<dbReference type="GO" id="GO:0046961">
    <property type="term" value="F:proton-transporting ATPase activity, rotational mechanism"/>
    <property type="evidence" value="ECO:0007669"/>
    <property type="project" value="InterPro"/>
</dbReference>
<dbReference type="NCBIfam" id="TIGR01147">
    <property type="entry name" value="V_ATP_synt_G"/>
    <property type="match status" value="1"/>
</dbReference>
<keyword evidence="2 5" id="KW-0813">Transport</keyword>
<dbReference type="OrthoDB" id="250802at2759"/>
<dbReference type="InterPro" id="IPR005124">
    <property type="entry name" value="V-ATPase_G"/>
</dbReference>
<dbReference type="Proteomes" id="UP000230233">
    <property type="component" value="Chromosome I"/>
</dbReference>
<dbReference type="Pfam" id="PF03179">
    <property type="entry name" value="V-ATPase_G"/>
    <property type="match status" value="1"/>
</dbReference>
<dbReference type="EMBL" id="PDUG01000001">
    <property type="protein sequence ID" value="PIC55222.1"/>
    <property type="molecule type" value="Genomic_DNA"/>
</dbReference>
<gene>
    <name evidence="6" type="primary">Cnig_chr_I.g585</name>
    <name evidence="6" type="ORF">B9Z55_000585</name>
</gene>
<name>A0A2G5VTX0_9PELO</name>
<reference evidence="7" key="1">
    <citation type="submission" date="2017-10" db="EMBL/GenBank/DDBJ databases">
        <title>Rapid genome shrinkage in a self-fertile nematode reveals novel sperm competition proteins.</title>
        <authorList>
            <person name="Yin D."/>
            <person name="Schwarz E.M."/>
            <person name="Thomas C.G."/>
            <person name="Felde R.L."/>
            <person name="Korf I.F."/>
            <person name="Cutter A.D."/>
            <person name="Schartner C.M."/>
            <person name="Ralston E.J."/>
            <person name="Meyer B.J."/>
            <person name="Haag E.S."/>
        </authorList>
    </citation>
    <scope>NUCLEOTIDE SEQUENCE [LARGE SCALE GENOMIC DNA]</scope>
    <source>
        <strain evidence="7">JU1422</strain>
    </source>
</reference>
<comment type="caution">
    <text evidence="6">The sequence shown here is derived from an EMBL/GenBank/DDBJ whole genome shotgun (WGS) entry which is preliminary data.</text>
</comment>
<accession>A0A2G5VTX0</accession>
<dbReference type="AlphaFoldDB" id="A0A2G5VTX0"/>
<keyword evidence="7" id="KW-1185">Reference proteome</keyword>
<evidence type="ECO:0000313" key="7">
    <source>
        <dbReference type="Proteomes" id="UP000230233"/>
    </source>
</evidence>
<protein>
    <recommendedName>
        <fullName evidence="5">V-type proton ATPase subunit G</fullName>
    </recommendedName>
</protein>
<proteinExistence type="inferred from homology"/>
<sequence length="115" mass="13275">MKLSKNRLVMLLGPTDILGDDATLEQERVMVMLTKISRNYINNFEGFKQQYLGNKEDIESKIRRDTEDQTNGIKQPVVSNKQAVIVRLLQLVCDIKPELHHNLTLQKKFHGPFVV</sequence>
<comment type="function">
    <text evidence="5">Subunit of the V1 complex of vacuolar(H+)-ATPase (V-ATPase), a multisubunit enzyme composed of a peripheral complex (V1) that hydrolyzes ATP and a membrane integral complex (V0) that translocates protons. V-ATPase is responsible for acidifying and maintaining the pH of intracellular compartments and in some cell types, is targeted to the plasma membrane, where it is responsible for acidifying the extracellular environment.</text>
</comment>
<evidence type="ECO:0000256" key="3">
    <source>
        <dbReference type="ARBA" id="ARBA00022781"/>
    </source>
</evidence>
<evidence type="ECO:0000313" key="6">
    <source>
        <dbReference type="EMBL" id="PIC55222.1"/>
    </source>
</evidence>
<dbReference type="Gene3D" id="1.20.5.2950">
    <property type="match status" value="1"/>
</dbReference>
<evidence type="ECO:0000256" key="4">
    <source>
        <dbReference type="ARBA" id="ARBA00023065"/>
    </source>
</evidence>
<organism evidence="6 7">
    <name type="scientific">Caenorhabditis nigoni</name>
    <dbReference type="NCBI Taxonomy" id="1611254"/>
    <lineage>
        <taxon>Eukaryota</taxon>
        <taxon>Metazoa</taxon>
        <taxon>Ecdysozoa</taxon>
        <taxon>Nematoda</taxon>
        <taxon>Chromadorea</taxon>
        <taxon>Rhabditida</taxon>
        <taxon>Rhabditina</taxon>
        <taxon>Rhabditomorpha</taxon>
        <taxon>Rhabditoidea</taxon>
        <taxon>Rhabditidae</taxon>
        <taxon>Peloderinae</taxon>
        <taxon>Caenorhabditis</taxon>
    </lineage>
</organism>
<dbReference type="GO" id="GO:0016471">
    <property type="term" value="C:vacuolar proton-transporting V-type ATPase complex"/>
    <property type="evidence" value="ECO:0007669"/>
    <property type="project" value="InterPro"/>
</dbReference>
<comment type="similarity">
    <text evidence="1 5">Belongs to the V-ATPase G subunit family.</text>
</comment>
<evidence type="ECO:0000256" key="5">
    <source>
        <dbReference type="RuleBase" id="RU364019"/>
    </source>
</evidence>
<evidence type="ECO:0000256" key="1">
    <source>
        <dbReference type="ARBA" id="ARBA00010066"/>
    </source>
</evidence>
<evidence type="ECO:0000256" key="2">
    <source>
        <dbReference type="ARBA" id="ARBA00022448"/>
    </source>
</evidence>
<comment type="subunit">
    <text evidence="5">V-ATPase is a heteromultimeric enzyme made up of two complexes: the ATP-hydrolytic V1 complex and the proton translocation V0 complex.</text>
</comment>